<reference evidence="9 10" key="1">
    <citation type="submission" date="2011-11" db="EMBL/GenBank/DDBJ databases">
        <title>Complete sequence of Spirochaeta sp. grapes.</title>
        <authorList>
            <consortium name="US DOE Joint Genome Institute"/>
            <person name="Lucas S."/>
            <person name="Han J."/>
            <person name="Lapidus A."/>
            <person name="Cheng J.-F."/>
            <person name="Goodwin L."/>
            <person name="Pitluck S."/>
            <person name="Peters L."/>
            <person name="Ovchinnikova G."/>
            <person name="Munk A.C."/>
            <person name="Detter J.C."/>
            <person name="Han C."/>
            <person name="Tapia R."/>
            <person name="Land M."/>
            <person name="Hauser L."/>
            <person name="Kyrpides N."/>
            <person name="Ivanova N."/>
            <person name="Pagani I."/>
            <person name="Ritalahtilisa K."/>
            <person name="Loeffler F."/>
            <person name="Woyke T."/>
        </authorList>
    </citation>
    <scope>NUCLEOTIDE SEQUENCE [LARGE SCALE GENOMIC DNA]</scope>
    <source>
        <strain evidence="10">ATCC BAA-1885 / DSM 22778 / Grapes</strain>
    </source>
</reference>
<evidence type="ECO:0000256" key="7">
    <source>
        <dbReference type="RuleBase" id="RU364113"/>
    </source>
</evidence>
<comment type="subunit">
    <text evidence="7">HflC and HflK may interact to form a multimeric complex.</text>
</comment>
<keyword evidence="5 7" id="KW-1133">Transmembrane helix</keyword>
<comment type="subcellular location">
    <subcellularLocation>
        <location evidence="1">Membrane</location>
        <topology evidence="1">Multi-pass membrane protein</topology>
    </subcellularLocation>
    <subcellularLocation>
        <location evidence="2">Membrane</location>
        <topology evidence="2">Single-pass membrane protein</topology>
    </subcellularLocation>
</comment>
<name>G8QWI5_SPHPG</name>
<keyword evidence="4 7" id="KW-0812">Transmembrane</keyword>
<dbReference type="Pfam" id="PF01545">
    <property type="entry name" value="Cation_efflux"/>
    <property type="match status" value="1"/>
</dbReference>
<dbReference type="Proteomes" id="UP000005632">
    <property type="component" value="Chromosome"/>
</dbReference>
<sequence length="504" mass="54971">MNRKENTILVTIVANLLLVSLKFGLAIWSGSFALRASAWHSMGDVFISLFVLAGLIAGRWEAKRRHRVGLIENIVALVVSGFIFYVAYTIFIEVVLAGEQAGLRNPWLVALTSLLTIAVTYFIARLKNYVGKATNSPSLIASGYHSRMDMYASALVVTSLIASALGLGSLDLIVSLAVILLVLKSGWEIAASAIKALFSGGLLNLEEDNIARVRRHTKRFASIGIGALIIGIFLSGVYAIQPDERGIVRQFGQVVADVGPGLHYRLPLVSRMDRVALDRVRQLQTENTLVLTGDTNLIEVKVGVQYIVSDPNAFLFNVVNSEQLVEQEAESSVRQIVAQRSVDELLTTGRGEINNQAKNLTQALVDEHQAGLKIVNVQLLAVNPPSSVADAFRDVSSAREDRSTYINEAMAYRNEVIPSARGQAVGIIETARAEKTRKIDFAIGEAAGFESQLAAYLVAPGVTRTRLYLETLERVLPSVNKFIIDPTVRTDGTELWLTNPEATK</sequence>
<dbReference type="PANTHER" id="PTHR42911">
    <property type="entry name" value="MODULATOR OF FTSH PROTEASE HFLC"/>
    <property type="match status" value="1"/>
</dbReference>
<dbReference type="Pfam" id="PF01145">
    <property type="entry name" value="Band_7"/>
    <property type="match status" value="1"/>
</dbReference>
<organism evidence="9 10">
    <name type="scientific">Sphaerochaeta pleomorpha (strain ATCC BAA-1885 / DSM 22778 / Grapes)</name>
    <dbReference type="NCBI Taxonomy" id="158190"/>
    <lineage>
        <taxon>Bacteria</taxon>
        <taxon>Pseudomonadati</taxon>
        <taxon>Spirochaetota</taxon>
        <taxon>Spirochaetia</taxon>
        <taxon>Spirochaetales</taxon>
        <taxon>Sphaerochaetaceae</taxon>
        <taxon>Sphaerochaeta</taxon>
    </lineage>
</organism>
<evidence type="ECO:0000313" key="10">
    <source>
        <dbReference type="Proteomes" id="UP000005632"/>
    </source>
</evidence>
<dbReference type="SMART" id="SM00244">
    <property type="entry name" value="PHB"/>
    <property type="match status" value="1"/>
</dbReference>
<protein>
    <recommendedName>
        <fullName evidence="7">Protein HflK</fullName>
    </recommendedName>
</protein>
<dbReference type="EMBL" id="CP003155">
    <property type="protein sequence ID" value="AEV30561.1"/>
    <property type="molecule type" value="Genomic_DNA"/>
</dbReference>
<dbReference type="GO" id="GO:0016020">
    <property type="term" value="C:membrane"/>
    <property type="evidence" value="ECO:0007669"/>
    <property type="project" value="UniProtKB-SubCell"/>
</dbReference>
<dbReference type="SUPFAM" id="SSF161111">
    <property type="entry name" value="Cation efflux protein transmembrane domain-like"/>
    <property type="match status" value="1"/>
</dbReference>
<evidence type="ECO:0000256" key="2">
    <source>
        <dbReference type="ARBA" id="ARBA00004167"/>
    </source>
</evidence>
<dbReference type="PANTHER" id="PTHR42911:SF1">
    <property type="entry name" value="MODULATOR OF FTSH PROTEASE HFLC"/>
    <property type="match status" value="1"/>
</dbReference>
<feature type="transmembrane region" description="Helical" evidence="7">
    <location>
        <begin position="70"/>
        <end position="95"/>
    </location>
</feature>
<comment type="similarity">
    <text evidence="3 7">Belongs to the band 7/mec-2 family. HflK subfamily.</text>
</comment>
<dbReference type="HOGENOM" id="CLU_540683_0_0_12"/>
<dbReference type="RefSeq" id="WP_014271400.1">
    <property type="nucleotide sequence ID" value="NC_016633.1"/>
</dbReference>
<dbReference type="InterPro" id="IPR036013">
    <property type="entry name" value="Band_7/SPFH_dom_sf"/>
</dbReference>
<evidence type="ECO:0000256" key="6">
    <source>
        <dbReference type="ARBA" id="ARBA00023136"/>
    </source>
</evidence>
<evidence type="ECO:0000256" key="4">
    <source>
        <dbReference type="ARBA" id="ARBA00022692"/>
    </source>
</evidence>
<feature type="transmembrane region" description="Helical" evidence="7">
    <location>
        <begin position="154"/>
        <end position="183"/>
    </location>
</feature>
<feature type="transmembrane region" description="Helical" evidence="7">
    <location>
        <begin position="107"/>
        <end position="124"/>
    </location>
</feature>
<feature type="transmembrane region" description="Helical" evidence="7">
    <location>
        <begin position="39"/>
        <end position="58"/>
    </location>
</feature>
<evidence type="ECO:0000256" key="5">
    <source>
        <dbReference type="ARBA" id="ARBA00022989"/>
    </source>
</evidence>
<dbReference type="Gene3D" id="3.30.479.30">
    <property type="entry name" value="Band 7 domain"/>
    <property type="match status" value="1"/>
</dbReference>
<dbReference type="CDD" id="cd03404">
    <property type="entry name" value="SPFH_HflK"/>
    <property type="match status" value="1"/>
</dbReference>
<dbReference type="InterPro" id="IPR001107">
    <property type="entry name" value="Band_7"/>
</dbReference>
<dbReference type="NCBIfam" id="TIGR01933">
    <property type="entry name" value="hflK"/>
    <property type="match status" value="1"/>
</dbReference>
<evidence type="ECO:0000313" key="9">
    <source>
        <dbReference type="EMBL" id="AEV30561.1"/>
    </source>
</evidence>
<dbReference type="SUPFAM" id="SSF117892">
    <property type="entry name" value="Band 7/SPFH domain"/>
    <property type="match status" value="1"/>
</dbReference>
<comment type="caution">
    <text evidence="7">Lacks conserved residue(s) required for the propagation of feature annotation.</text>
</comment>
<evidence type="ECO:0000256" key="3">
    <source>
        <dbReference type="ARBA" id="ARBA00006971"/>
    </source>
</evidence>
<dbReference type="InterPro" id="IPR058533">
    <property type="entry name" value="Cation_efflux_TM"/>
</dbReference>
<feature type="transmembrane region" description="Helical" evidence="7">
    <location>
        <begin position="220"/>
        <end position="240"/>
    </location>
</feature>
<feature type="transmembrane region" description="Helical" evidence="7">
    <location>
        <begin position="7"/>
        <end position="27"/>
    </location>
</feature>
<dbReference type="OrthoDB" id="9779595at2"/>
<evidence type="ECO:0000259" key="8">
    <source>
        <dbReference type="SMART" id="SM00244"/>
    </source>
</evidence>
<dbReference type="InterPro" id="IPR010201">
    <property type="entry name" value="HflK"/>
</dbReference>
<dbReference type="AlphaFoldDB" id="G8QWI5"/>
<dbReference type="GO" id="GO:0008324">
    <property type="term" value="F:monoatomic cation transmembrane transporter activity"/>
    <property type="evidence" value="ECO:0007669"/>
    <property type="project" value="InterPro"/>
</dbReference>
<dbReference type="STRING" id="158190.SpiGrapes_2805"/>
<proteinExistence type="inferred from homology"/>
<keyword evidence="10" id="KW-1185">Reference proteome</keyword>
<gene>
    <name evidence="9" type="ordered locus">SpiGrapes_2805</name>
</gene>
<keyword evidence="6 7" id="KW-0472">Membrane</keyword>
<dbReference type="eggNOG" id="COG0053">
    <property type="taxonomic scope" value="Bacteria"/>
</dbReference>
<dbReference type="eggNOG" id="COG0330">
    <property type="taxonomic scope" value="Bacteria"/>
</dbReference>
<feature type="domain" description="Band 7" evidence="8">
    <location>
        <begin position="235"/>
        <end position="396"/>
    </location>
</feature>
<dbReference type="InterPro" id="IPR027469">
    <property type="entry name" value="Cation_efflux_TMD_sf"/>
</dbReference>
<dbReference type="InterPro" id="IPR002524">
    <property type="entry name" value="Cation_efflux"/>
</dbReference>
<dbReference type="KEGG" id="sgp:SpiGrapes_2805"/>
<evidence type="ECO:0000256" key="1">
    <source>
        <dbReference type="ARBA" id="ARBA00004141"/>
    </source>
</evidence>
<accession>G8QWI5</accession>
<dbReference type="NCBIfam" id="TIGR01297">
    <property type="entry name" value="CDF"/>
    <property type="match status" value="1"/>
</dbReference>
<dbReference type="Gene3D" id="1.20.1510.10">
    <property type="entry name" value="Cation efflux protein transmembrane domain"/>
    <property type="match status" value="1"/>
</dbReference>
<comment type="function">
    <text evidence="7">HflC and HflK could encode or regulate a protease.</text>
</comment>